<dbReference type="InterPro" id="IPR000914">
    <property type="entry name" value="SBP_5_dom"/>
</dbReference>
<dbReference type="Gene3D" id="3.40.190.10">
    <property type="entry name" value="Periplasmic binding protein-like II"/>
    <property type="match status" value="1"/>
</dbReference>
<organism evidence="7 8">
    <name type="scientific">Sneathiella chinensis</name>
    <dbReference type="NCBI Taxonomy" id="349750"/>
    <lineage>
        <taxon>Bacteria</taxon>
        <taxon>Pseudomonadati</taxon>
        <taxon>Pseudomonadota</taxon>
        <taxon>Alphaproteobacteria</taxon>
        <taxon>Sneathiellales</taxon>
        <taxon>Sneathiellaceae</taxon>
        <taxon>Sneathiella</taxon>
    </lineage>
</organism>
<evidence type="ECO:0000256" key="3">
    <source>
        <dbReference type="ARBA" id="ARBA00022448"/>
    </source>
</evidence>
<dbReference type="PANTHER" id="PTHR30290:SF9">
    <property type="entry name" value="OLIGOPEPTIDE-BINDING PROTEIN APPA"/>
    <property type="match status" value="1"/>
</dbReference>
<proteinExistence type="inferred from homology"/>
<dbReference type="CDD" id="cd08498">
    <property type="entry name" value="PBP2_NikA_DppA_OppA_like_2"/>
    <property type="match status" value="1"/>
</dbReference>
<accession>A0ABQ5U649</accession>
<comment type="caution">
    <text evidence="7">The sequence shown here is derived from an EMBL/GenBank/DDBJ whole genome shotgun (WGS) entry which is preliminary data.</text>
</comment>
<comment type="subcellular location">
    <subcellularLocation>
        <location evidence="1">Periplasm</location>
    </subcellularLocation>
</comment>
<dbReference type="InterPro" id="IPR039424">
    <property type="entry name" value="SBP_5"/>
</dbReference>
<name>A0ABQ5U649_9PROT</name>
<keyword evidence="4 5" id="KW-0732">Signal</keyword>
<dbReference type="InterPro" id="IPR030678">
    <property type="entry name" value="Peptide/Ni-bd"/>
</dbReference>
<evidence type="ECO:0000256" key="5">
    <source>
        <dbReference type="SAM" id="SignalP"/>
    </source>
</evidence>
<dbReference type="Pfam" id="PF00496">
    <property type="entry name" value="SBP_bac_5"/>
    <property type="match status" value="1"/>
</dbReference>
<evidence type="ECO:0000256" key="2">
    <source>
        <dbReference type="ARBA" id="ARBA00005695"/>
    </source>
</evidence>
<dbReference type="Gene3D" id="3.10.105.10">
    <property type="entry name" value="Dipeptide-binding Protein, Domain 3"/>
    <property type="match status" value="1"/>
</dbReference>
<feature type="signal peptide" evidence="5">
    <location>
        <begin position="1"/>
        <end position="28"/>
    </location>
</feature>
<dbReference type="EMBL" id="BSNF01000008">
    <property type="protein sequence ID" value="GLQ07373.1"/>
    <property type="molecule type" value="Genomic_DNA"/>
</dbReference>
<dbReference type="SUPFAM" id="SSF53850">
    <property type="entry name" value="Periplasmic binding protein-like II"/>
    <property type="match status" value="1"/>
</dbReference>
<protein>
    <submittedName>
        <fullName evidence="7">Binding-protein-dependent transporter</fullName>
    </submittedName>
</protein>
<dbReference type="PROSITE" id="PS01040">
    <property type="entry name" value="SBP_BACTERIAL_5"/>
    <property type="match status" value="1"/>
</dbReference>
<evidence type="ECO:0000313" key="7">
    <source>
        <dbReference type="EMBL" id="GLQ07373.1"/>
    </source>
</evidence>
<feature type="domain" description="Solute-binding protein family 5" evidence="6">
    <location>
        <begin position="74"/>
        <end position="450"/>
    </location>
</feature>
<evidence type="ECO:0000256" key="4">
    <source>
        <dbReference type="ARBA" id="ARBA00022729"/>
    </source>
</evidence>
<sequence>MLYRVGNIAVAGLALGLAYLPTTTPAQAENILRFANMGDAATLDPYALNSQVTLLAGIQMHDALVMRDPEMKKVPGLATSWESIDPLTWQFNLRKDVKFHNGNAFTADDVIFSIKRAQAETSQMKGYLNTITEVRKLDDHTVQLVTDKPNPILLDQLINIFMMDKEWSEEHNVTEPQNFKDNQETYAVRHTNGTGAFKLESREPDVKTVLVRNPDWWGNEIYKHNIDKVVWTPIANDATRVAALLSGEVDLLTDPPIQDLNRLGRHDALKVEKTPQIRTIFYGFDVRSEELRNSSVKGTNPFKDVRVRKAFYHAIDIEAIKRAVMRGLSAPAGMVIEPPINGYRAEWDKNRLPYSPEKGKELLAEAGYPQGFEVQLDCPNNRYQNDEAICQATVGMLQKIGIKANLNSQPKTQHFPLITGKGTDFYLLGWGIPTMDSGFIFDYLMHSDGSWNAGGYGTPELDAKIEAIRGIVDAEKRNQMIHEIWTQIQADVPYLPLHHQMIAWAMKKGLDIPIEPNNMPRFYWAKLDG</sequence>
<dbReference type="Proteomes" id="UP001161409">
    <property type="component" value="Unassembled WGS sequence"/>
</dbReference>
<gene>
    <name evidence="7" type="ORF">GCM10007924_25940</name>
</gene>
<evidence type="ECO:0000256" key="1">
    <source>
        <dbReference type="ARBA" id="ARBA00004418"/>
    </source>
</evidence>
<evidence type="ECO:0000313" key="8">
    <source>
        <dbReference type="Proteomes" id="UP001161409"/>
    </source>
</evidence>
<dbReference type="RefSeq" id="WP_169561450.1">
    <property type="nucleotide sequence ID" value="NZ_BSNF01000008.1"/>
</dbReference>
<dbReference type="InterPro" id="IPR023765">
    <property type="entry name" value="SBP_5_CS"/>
</dbReference>
<dbReference type="Gene3D" id="3.90.76.10">
    <property type="entry name" value="Dipeptide-binding Protein, Domain 1"/>
    <property type="match status" value="1"/>
</dbReference>
<dbReference type="PIRSF" id="PIRSF002741">
    <property type="entry name" value="MppA"/>
    <property type="match status" value="1"/>
</dbReference>
<feature type="chain" id="PRO_5045787952" evidence="5">
    <location>
        <begin position="29"/>
        <end position="529"/>
    </location>
</feature>
<reference evidence="7" key="2">
    <citation type="submission" date="2023-01" db="EMBL/GenBank/DDBJ databases">
        <title>Draft genome sequence of Sneathiella chinensis strain NBRC 103408.</title>
        <authorList>
            <person name="Sun Q."/>
            <person name="Mori K."/>
        </authorList>
    </citation>
    <scope>NUCLEOTIDE SEQUENCE</scope>
    <source>
        <strain evidence="7">NBRC 103408</strain>
    </source>
</reference>
<reference evidence="7" key="1">
    <citation type="journal article" date="2014" name="Int. J. Syst. Evol. Microbiol.">
        <title>Complete genome of a new Firmicutes species belonging to the dominant human colonic microbiota ('Ruminococcus bicirculans') reveals two chromosomes and a selective capacity to utilize plant glucans.</title>
        <authorList>
            <consortium name="NISC Comparative Sequencing Program"/>
            <person name="Wegmann U."/>
            <person name="Louis P."/>
            <person name="Goesmann A."/>
            <person name="Henrissat B."/>
            <person name="Duncan S.H."/>
            <person name="Flint H.J."/>
        </authorList>
    </citation>
    <scope>NUCLEOTIDE SEQUENCE</scope>
    <source>
        <strain evidence="7">NBRC 103408</strain>
    </source>
</reference>
<evidence type="ECO:0000259" key="6">
    <source>
        <dbReference type="Pfam" id="PF00496"/>
    </source>
</evidence>
<comment type="similarity">
    <text evidence="2">Belongs to the bacterial solute-binding protein 5 family.</text>
</comment>
<dbReference type="PANTHER" id="PTHR30290">
    <property type="entry name" value="PERIPLASMIC BINDING COMPONENT OF ABC TRANSPORTER"/>
    <property type="match status" value="1"/>
</dbReference>
<keyword evidence="3" id="KW-0813">Transport</keyword>
<keyword evidence="8" id="KW-1185">Reference proteome</keyword>